<dbReference type="InterPro" id="IPR044865">
    <property type="entry name" value="MRH_dom"/>
</dbReference>
<dbReference type="InterPro" id="IPR028146">
    <property type="entry name" value="PRKCSH_N"/>
</dbReference>
<organism evidence="7 8">
    <name type="scientific">Rhizophagus clarus</name>
    <dbReference type="NCBI Taxonomy" id="94130"/>
    <lineage>
        <taxon>Eukaryota</taxon>
        <taxon>Fungi</taxon>
        <taxon>Fungi incertae sedis</taxon>
        <taxon>Mucoromycota</taxon>
        <taxon>Glomeromycotina</taxon>
        <taxon>Glomeromycetes</taxon>
        <taxon>Glomerales</taxon>
        <taxon>Glomeraceae</taxon>
        <taxon>Rhizophagus</taxon>
    </lineage>
</organism>
<keyword evidence="3" id="KW-0256">Endoplasmic reticulum</keyword>
<feature type="coiled-coil region" evidence="5">
    <location>
        <begin position="167"/>
        <end position="270"/>
    </location>
</feature>
<dbReference type="PANTHER" id="PTHR12630:SF1">
    <property type="entry name" value="GLUCOSIDASE 2 SUBUNIT BETA"/>
    <property type="match status" value="1"/>
</dbReference>
<feature type="coiled-coil region" evidence="5">
    <location>
        <begin position="301"/>
        <end position="368"/>
    </location>
</feature>
<protein>
    <recommendedName>
        <fullName evidence="1">Glucosidase 2 subunit beta</fullName>
    </recommendedName>
</protein>
<feature type="coiled-coil region" evidence="5">
    <location>
        <begin position="475"/>
        <end position="505"/>
    </location>
</feature>
<dbReference type="InterPro" id="IPR009011">
    <property type="entry name" value="Man6P_isomerase_rcpt-bd_dom_sf"/>
</dbReference>
<evidence type="ECO:0000313" key="8">
    <source>
        <dbReference type="Proteomes" id="UP000247702"/>
    </source>
</evidence>
<dbReference type="SUPFAM" id="SSF50911">
    <property type="entry name" value="Mannose 6-phosphate receptor domain"/>
    <property type="match status" value="1"/>
</dbReference>
<keyword evidence="2" id="KW-0732">Signal</keyword>
<dbReference type="Proteomes" id="UP000247702">
    <property type="component" value="Unassembled WGS sequence"/>
</dbReference>
<reference evidence="7 8" key="1">
    <citation type="submission" date="2017-11" db="EMBL/GenBank/DDBJ databases">
        <title>The genome of Rhizophagus clarus HR1 reveals common genetic basis of auxotrophy among arbuscular mycorrhizal fungi.</title>
        <authorList>
            <person name="Kobayashi Y."/>
        </authorList>
    </citation>
    <scope>NUCLEOTIDE SEQUENCE [LARGE SCALE GENOMIC DNA]</scope>
    <source>
        <strain evidence="7 8">HR1</strain>
    </source>
</reference>
<dbReference type="EMBL" id="BEXD01001023">
    <property type="protein sequence ID" value="GBB91794.1"/>
    <property type="molecule type" value="Genomic_DNA"/>
</dbReference>
<keyword evidence="8" id="KW-1185">Reference proteome</keyword>
<keyword evidence="5" id="KW-0175">Coiled coil</keyword>
<dbReference type="PROSITE" id="PS51914">
    <property type="entry name" value="MRH"/>
    <property type="match status" value="1"/>
</dbReference>
<proteinExistence type="predicted"/>
<evidence type="ECO:0000256" key="5">
    <source>
        <dbReference type="SAM" id="Coils"/>
    </source>
</evidence>
<comment type="caution">
    <text evidence="7">The sequence shown here is derived from an EMBL/GenBank/DDBJ whole genome shotgun (WGS) entry which is preliminary data.</text>
</comment>
<feature type="domain" description="MRH" evidence="6">
    <location>
        <begin position="518"/>
        <end position="623"/>
    </location>
</feature>
<dbReference type="GO" id="GO:0006491">
    <property type="term" value="P:N-glycan processing"/>
    <property type="evidence" value="ECO:0007669"/>
    <property type="project" value="TreeGrafter"/>
</dbReference>
<dbReference type="Gene3D" id="2.70.130.10">
    <property type="entry name" value="Mannose-6-phosphate receptor binding domain"/>
    <property type="match status" value="1"/>
</dbReference>
<dbReference type="PANTHER" id="PTHR12630">
    <property type="entry name" value="N-LINKED OLIGOSACCHARIDE PROCESSING"/>
    <property type="match status" value="1"/>
</dbReference>
<name>A0A2Z6R2F5_9GLOM</name>
<evidence type="ECO:0000256" key="1">
    <source>
        <dbReference type="ARBA" id="ARBA00022387"/>
    </source>
</evidence>
<evidence type="ECO:0000259" key="6">
    <source>
        <dbReference type="PROSITE" id="PS51914"/>
    </source>
</evidence>
<gene>
    <name evidence="7" type="ORF">RclHR1_19190004</name>
</gene>
<dbReference type="Pfam" id="PF12999">
    <property type="entry name" value="PRKCSH-like"/>
    <property type="match status" value="1"/>
</dbReference>
<dbReference type="STRING" id="94130.A0A2Z6R2F5"/>
<dbReference type="InterPro" id="IPR036607">
    <property type="entry name" value="PRKCSH"/>
</dbReference>
<sequence>MYEERKRGKFVILLFSYYRFAVILTSLDSCNKCQKNFSNLNLQKLCPIFFLTFFHRQNYVYAGQENIPKGVAKSEAHLYEKKGPTWKCLDGSTTIPYEAINDDYCDCVDGSDEPGTSACPNGKFFCTNSGHIPSYIPSNRVNDGVCEPECCDGSDEYDGKIECPNICEEVGAEYRRLAEELAKTRAKGAQIKSEYIKYGIKSKQNLESDLERLKTLLESAKIKVAEREAALKKVQEKEEAESKTKDHMRIQKCQEKIRTLREREESLHEQVDTLLSILKDMKKDHNQNYHDMAVKTAIKGYDEFVEEYEREMEENTELDQEDEIEIETLDHMHIQKCQEKIKTLREREEKLREQVDTLLSILKDMKKDHNQNYHDMAVKTAIKGYDEFVEEYEREMEENTEPDQEDEIGYEEVKEAAPRAPEIDISLPSYSERILSAILDVYNDILETFGLSEYVIRKAEQQYSRPSAGGKSKDLVAAFDAYDKAEEERKNIENDINEINRKLEKDYGTQREFAKLDSECFSHDAKDYTYTICMFDKATQKSNKDHVTTHLGYFEKWIGAESKEDHKYYTAQSYTRGTRCWNGPDRSVKLYLECGIENKILSVTEPEKCEYILKMITPAVCPLIEKLSHEEL</sequence>
<accession>A0A2Z6R2F5</accession>
<dbReference type="GO" id="GO:0017177">
    <property type="term" value="C:glucosidase II complex"/>
    <property type="evidence" value="ECO:0007669"/>
    <property type="project" value="TreeGrafter"/>
</dbReference>
<dbReference type="Pfam" id="PF13015">
    <property type="entry name" value="PRKCSH_1"/>
    <property type="match status" value="1"/>
</dbReference>
<dbReference type="InterPro" id="IPR039794">
    <property type="entry name" value="Gtb1-like"/>
</dbReference>
<keyword evidence="4" id="KW-1015">Disulfide bond</keyword>
<evidence type="ECO:0000256" key="3">
    <source>
        <dbReference type="ARBA" id="ARBA00022824"/>
    </source>
</evidence>
<evidence type="ECO:0000256" key="4">
    <source>
        <dbReference type="ARBA" id="ARBA00023157"/>
    </source>
</evidence>
<dbReference type="AlphaFoldDB" id="A0A2Z6R2F5"/>
<evidence type="ECO:0000313" key="7">
    <source>
        <dbReference type="EMBL" id="GBB91794.1"/>
    </source>
</evidence>
<evidence type="ECO:0000256" key="2">
    <source>
        <dbReference type="ARBA" id="ARBA00022729"/>
    </source>
</evidence>